<dbReference type="GO" id="GO:0005840">
    <property type="term" value="C:ribosome"/>
    <property type="evidence" value="ECO:0007669"/>
    <property type="project" value="UniProtKB-KW"/>
</dbReference>
<proteinExistence type="predicted"/>
<organism evidence="1">
    <name type="scientific">Arundo donax</name>
    <name type="common">Giant reed</name>
    <name type="synonym">Donax arundinaceus</name>
    <dbReference type="NCBI Taxonomy" id="35708"/>
    <lineage>
        <taxon>Eukaryota</taxon>
        <taxon>Viridiplantae</taxon>
        <taxon>Streptophyta</taxon>
        <taxon>Embryophyta</taxon>
        <taxon>Tracheophyta</taxon>
        <taxon>Spermatophyta</taxon>
        <taxon>Magnoliopsida</taxon>
        <taxon>Liliopsida</taxon>
        <taxon>Poales</taxon>
        <taxon>Poaceae</taxon>
        <taxon>PACMAD clade</taxon>
        <taxon>Arundinoideae</taxon>
        <taxon>Arundineae</taxon>
        <taxon>Arundo</taxon>
    </lineage>
</organism>
<name>A0A0A9EG20_ARUDO</name>
<sequence length="52" mass="5422">MIFCLPSTLVLSRRKMCWKSSPAISDMVAALGGAWARAGGGRSGGDGLRLRG</sequence>
<keyword evidence="1" id="KW-0689">Ribosomal protein</keyword>
<protein>
    <submittedName>
        <fullName evidence="1">40S ribosomal protein S18</fullName>
    </submittedName>
</protein>
<reference evidence="1" key="1">
    <citation type="submission" date="2014-09" db="EMBL/GenBank/DDBJ databases">
        <authorList>
            <person name="Magalhaes I.L.F."/>
            <person name="Oliveira U."/>
            <person name="Santos F.R."/>
            <person name="Vidigal T.H.D.A."/>
            <person name="Brescovit A.D."/>
            <person name="Santos A.J."/>
        </authorList>
    </citation>
    <scope>NUCLEOTIDE SEQUENCE</scope>
    <source>
        <tissue evidence="1">Shoot tissue taken approximately 20 cm above the soil surface</tissue>
    </source>
</reference>
<accession>A0A0A9EG20</accession>
<dbReference type="EMBL" id="GBRH01198879">
    <property type="protein sequence ID" value="JAD99016.1"/>
    <property type="molecule type" value="Transcribed_RNA"/>
</dbReference>
<keyword evidence="1" id="KW-0687">Ribonucleoprotein</keyword>
<evidence type="ECO:0000313" key="1">
    <source>
        <dbReference type="EMBL" id="JAD99016.1"/>
    </source>
</evidence>
<reference evidence="1" key="2">
    <citation type="journal article" date="2015" name="Data Brief">
        <title>Shoot transcriptome of the giant reed, Arundo donax.</title>
        <authorList>
            <person name="Barrero R.A."/>
            <person name="Guerrero F.D."/>
            <person name="Moolhuijzen P."/>
            <person name="Goolsby J.A."/>
            <person name="Tidwell J."/>
            <person name="Bellgard S.E."/>
            <person name="Bellgard M.I."/>
        </authorList>
    </citation>
    <scope>NUCLEOTIDE SEQUENCE</scope>
    <source>
        <tissue evidence="1">Shoot tissue taken approximately 20 cm above the soil surface</tissue>
    </source>
</reference>
<dbReference type="AlphaFoldDB" id="A0A0A9EG20"/>